<dbReference type="GO" id="GO:0050566">
    <property type="term" value="F:asparaginyl-tRNA synthase (glutamine-hydrolyzing) activity"/>
    <property type="evidence" value="ECO:0007669"/>
    <property type="project" value="RHEA"/>
</dbReference>
<evidence type="ECO:0000256" key="7">
    <source>
        <dbReference type="ARBA" id="ARBA00024799"/>
    </source>
</evidence>
<keyword evidence="12" id="KW-0808">Transferase</keyword>
<proteinExistence type="inferred from homology"/>
<evidence type="ECO:0000256" key="3">
    <source>
        <dbReference type="ARBA" id="ARBA00022598"/>
    </source>
</evidence>
<dbReference type="GO" id="GO:0005524">
    <property type="term" value="F:ATP binding"/>
    <property type="evidence" value="ECO:0007669"/>
    <property type="project" value="UniProtKB-KW"/>
</dbReference>
<dbReference type="GO" id="GO:0006412">
    <property type="term" value="P:translation"/>
    <property type="evidence" value="ECO:0007669"/>
    <property type="project" value="UniProtKB-UniRule"/>
</dbReference>
<dbReference type="InterPro" id="IPR003789">
    <property type="entry name" value="Asn/Gln_tRNA_amidoTrase-B-like"/>
</dbReference>
<evidence type="ECO:0000256" key="1">
    <source>
        <dbReference type="ARBA" id="ARBA00005306"/>
    </source>
</evidence>
<dbReference type="EMBL" id="VBAP01000118">
    <property type="protein sequence ID" value="TMI71249.1"/>
    <property type="molecule type" value="Genomic_DNA"/>
</dbReference>
<dbReference type="InterPro" id="IPR006075">
    <property type="entry name" value="Asn/Gln-tRNA_Trfase_suB/E_cat"/>
</dbReference>
<keyword evidence="3 10" id="KW-0436">Ligase</keyword>
<evidence type="ECO:0000256" key="8">
    <source>
        <dbReference type="ARBA" id="ARBA00047380"/>
    </source>
</evidence>
<evidence type="ECO:0000256" key="10">
    <source>
        <dbReference type="HAMAP-Rule" id="MF_00121"/>
    </source>
</evidence>
<dbReference type="SUPFAM" id="SSF55931">
    <property type="entry name" value="Glutamine synthetase/guanido kinase"/>
    <property type="match status" value="1"/>
</dbReference>
<dbReference type="FunFam" id="1.10.150.380:FF:000001">
    <property type="entry name" value="Aspartyl/glutamyl-tRNA(Asn/Gln) amidotransferase subunit B"/>
    <property type="match status" value="1"/>
</dbReference>
<comment type="caution">
    <text evidence="12">The sequence shown here is derived from an EMBL/GenBank/DDBJ whole genome shotgun (WGS) entry which is preliminary data.</text>
</comment>
<evidence type="ECO:0000313" key="12">
    <source>
        <dbReference type="EMBL" id="TMI71249.1"/>
    </source>
</evidence>
<name>A0A537IIW9_9BACT</name>
<dbReference type="GO" id="GO:0016740">
    <property type="term" value="F:transferase activity"/>
    <property type="evidence" value="ECO:0007669"/>
    <property type="project" value="UniProtKB-KW"/>
</dbReference>
<protein>
    <recommendedName>
        <fullName evidence="10">Aspartyl/glutamyl-tRNA(Asn/Gln) amidotransferase subunit B</fullName>
        <shortName evidence="10">Asp/Glu-ADT subunit B</shortName>
        <ecNumber evidence="10">6.3.5.-</ecNumber>
    </recommendedName>
</protein>
<dbReference type="InterPro" id="IPR017958">
    <property type="entry name" value="Gln-tRNA_amidoTrfase_suB_CS"/>
</dbReference>
<keyword evidence="5 10" id="KW-0067">ATP-binding</keyword>
<dbReference type="NCBIfam" id="NF004014">
    <property type="entry name" value="PRK05477.1-4"/>
    <property type="match status" value="1"/>
</dbReference>
<dbReference type="FunFam" id="1.10.10.410:FF:000001">
    <property type="entry name" value="Aspartyl/glutamyl-tRNA(Asn/Gln) amidotransferase subunit B"/>
    <property type="match status" value="1"/>
</dbReference>
<dbReference type="PROSITE" id="PS01234">
    <property type="entry name" value="GATB"/>
    <property type="match status" value="1"/>
</dbReference>
<gene>
    <name evidence="10 12" type="primary">gatB</name>
    <name evidence="12" type="ORF">E6H05_12825</name>
</gene>
<dbReference type="Gene3D" id="1.10.10.410">
    <property type="match status" value="1"/>
</dbReference>
<comment type="function">
    <text evidence="7 10">Allows the formation of correctly charged Asn-tRNA(Asn) or Gln-tRNA(Gln) through the transamidation of misacylated Asp-tRNA(Asn) or Glu-tRNA(Gln) in organisms which lack either or both of asparaginyl-tRNA or glutaminyl-tRNA synthetases. The reaction takes place in the presence of glutamine and ATP through an activated phospho-Asp-tRNA(Asn) or phospho-Glu-tRNA(Gln).</text>
</comment>
<dbReference type="SUPFAM" id="SSF89095">
    <property type="entry name" value="GatB/YqeY motif"/>
    <property type="match status" value="1"/>
</dbReference>
<comment type="catalytic activity">
    <reaction evidence="8 10">
        <text>L-aspartyl-tRNA(Asn) + L-glutamine + ATP + H2O = L-asparaginyl-tRNA(Asn) + L-glutamate + ADP + phosphate + 2 H(+)</text>
        <dbReference type="Rhea" id="RHEA:14513"/>
        <dbReference type="Rhea" id="RHEA-COMP:9674"/>
        <dbReference type="Rhea" id="RHEA-COMP:9677"/>
        <dbReference type="ChEBI" id="CHEBI:15377"/>
        <dbReference type="ChEBI" id="CHEBI:15378"/>
        <dbReference type="ChEBI" id="CHEBI:29985"/>
        <dbReference type="ChEBI" id="CHEBI:30616"/>
        <dbReference type="ChEBI" id="CHEBI:43474"/>
        <dbReference type="ChEBI" id="CHEBI:58359"/>
        <dbReference type="ChEBI" id="CHEBI:78515"/>
        <dbReference type="ChEBI" id="CHEBI:78516"/>
        <dbReference type="ChEBI" id="CHEBI:456216"/>
    </reaction>
</comment>
<dbReference type="SMART" id="SM00845">
    <property type="entry name" value="GatB_Yqey"/>
    <property type="match status" value="1"/>
</dbReference>
<dbReference type="HAMAP" id="MF_00121">
    <property type="entry name" value="GatB"/>
    <property type="match status" value="1"/>
</dbReference>
<dbReference type="PANTHER" id="PTHR11659">
    <property type="entry name" value="GLUTAMYL-TRNA GLN AMIDOTRANSFERASE SUBUNIT B MITOCHONDRIAL AND PROKARYOTIC PET112-RELATED"/>
    <property type="match status" value="1"/>
</dbReference>
<evidence type="ECO:0000259" key="11">
    <source>
        <dbReference type="SMART" id="SM00845"/>
    </source>
</evidence>
<comment type="similarity">
    <text evidence="1 10">Belongs to the GatB/GatE family. GatB subfamily.</text>
</comment>
<evidence type="ECO:0000256" key="5">
    <source>
        <dbReference type="ARBA" id="ARBA00022840"/>
    </source>
</evidence>
<dbReference type="Proteomes" id="UP000318834">
    <property type="component" value="Unassembled WGS sequence"/>
</dbReference>
<evidence type="ECO:0000256" key="2">
    <source>
        <dbReference type="ARBA" id="ARBA00011123"/>
    </source>
</evidence>
<accession>A0A537IIW9</accession>
<dbReference type="InterPro" id="IPR014746">
    <property type="entry name" value="Gln_synth/guanido_kin_cat_dom"/>
</dbReference>
<evidence type="ECO:0000256" key="9">
    <source>
        <dbReference type="ARBA" id="ARBA00047913"/>
    </source>
</evidence>
<reference evidence="12 13" key="1">
    <citation type="journal article" date="2019" name="Nat. Microbiol.">
        <title>Mediterranean grassland soil C-N compound turnover is dependent on rainfall and depth, and is mediated by genomically divergent microorganisms.</title>
        <authorList>
            <person name="Diamond S."/>
            <person name="Andeer P.F."/>
            <person name="Li Z."/>
            <person name="Crits-Christoph A."/>
            <person name="Burstein D."/>
            <person name="Anantharaman K."/>
            <person name="Lane K.R."/>
            <person name="Thomas B.C."/>
            <person name="Pan C."/>
            <person name="Northen T.R."/>
            <person name="Banfield J.F."/>
        </authorList>
    </citation>
    <scope>NUCLEOTIDE SEQUENCE [LARGE SCALE GENOMIC DNA]</scope>
    <source>
        <strain evidence="12">NP_8</strain>
    </source>
</reference>
<comment type="subunit">
    <text evidence="2 10">Heterotrimer of A, B and C subunits.</text>
</comment>
<keyword evidence="6 10" id="KW-0648">Protein biosynthesis</keyword>
<dbReference type="Pfam" id="PF02934">
    <property type="entry name" value="GatB_N"/>
    <property type="match status" value="1"/>
</dbReference>
<dbReference type="NCBIfam" id="NF004012">
    <property type="entry name" value="PRK05477.1-2"/>
    <property type="match status" value="1"/>
</dbReference>
<dbReference type="InterPro" id="IPR004413">
    <property type="entry name" value="GatB"/>
</dbReference>
<comment type="catalytic activity">
    <reaction evidence="9 10">
        <text>L-glutamyl-tRNA(Gln) + L-glutamine + ATP + H2O = L-glutaminyl-tRNA(Gln) + L-glutamate + ADP + phosphate + H(+)</text>
        <dbReference type="Rhea" id="RHEA:17521"/>
        <dbReference type="Rhea" id="RHEA-COMP:9681"/>
        <dbReference type="Rhea" id="RHEA-COMP:9684"/>
        <dbReference type="ChEBI" id="CHEBI:15377"/>
        <dbReference type="ChEBI" id="CHEBI:15378"/>
        <dbReference type="ChEBI" id="CHEBI:29985"/>
        <dbReference type="ChEBI" id="CHEBI:30616"/>
        <dbReference type="ChEBI" id="CHEBI:43474"/>
        <dbReference type="ChEBI" id="CHEBI:58359"/>
        <dbReference type="ChEBI" id="CHEBI:78520"/>
        <dbReference type="ChEBI" id="CHEBI:78521"/>
        <dbReference type="ChEBI" id="CHEBI:456216"/>
    </reaction>
</comment>
<dbReference type="InterPro" id="IPR017959">
    <property type="entry name" value="Asn/Gln-tRNA_amidoTrfase_suB/E"/>
</dbReference>
<dbReference type="InterPro" id="IPR018027">
    <property type="entry name" value="Asn/Gln_amidotransferase"/>
</dbReference>
<dbReference type="Pfam" id="PF02637">
    <property type="entry name" value="GatB_Yqey"/>
    <property type="match status" value="1"/>
</dbReference>
<dbReference type="InterPro" id="IPR042114">
    <property type="entry name" value="GatB_C_1"/>
</dbReference>
<organism evidence="12 13">
    <name type="scientific">Candidatus Segetimicrobium genomatis</name>
    <dbReference type="NCBI Taxonomy" id="2569760"/>
    <lineage>
        <taxon>Bacteria</taxon>
        <taxon>Bacillati</taxon>
        <taxon>Candidatus Sysuimicrobiota</taxon>
        <taxon>Candidatus Sysuimicrobiia</taxon>
        <taxon>Candidatus Sysuimicrobiales</taxon>
        <taxon>Candidatus Segetimicrobiaceae</taxon>
        <taxon>Candidatus Segetimicrobium</taxon>
    </lineage>
</organism>
<dbReference type="NCBIfam" id="TIGR00133">
    <property type="entry name" value="gatB"/>
    <property type="match status" value="1"/>
</dbReference>
<dbReference type="Gene3D" id="1.10.150.380">
    <property type="entry name" value="GatB domain, N-terminal subdomain"/>
    <property type="match status" value="1"/>
</dbReference>
<keyword evidence="4 10" id="KW-0547">Nucleotide-binding</keyword>
<dbReference type="AlphaFoldDB" id="A0A537IIW9"/>
<dbReference type="GO" id="GO:0050567">
    <property type="term" value="F:glutaminyl-tRNA synthase (glutamine-hydrolyzing) activity"/>
    <property type="evidence" value="ECO:0007669"/>
    <property type="project" value="UniProtKB-UniRule"/>
</dbReference>
<sequence>MSTPAIATSYETVIGLEIHVQLLTASKMFCACPVTFGAPPNTLICPVCLGLPGSLPVLNRKAVDLGLRTAVALGCTAQPTSQFHRKNYYYPDLPKNYQITQYRYKVHPPLAIDGSLEIPREDNLVPGGTGRRIGVRRVHLEEDTGRLVHAEQHGRIRYSLIDFNRSGVPLMEIVTEPELRSPQEARTFLARLRAVLQAIEVSTGKMEEGSLRCDANVSLRRPGAELGIRTEVKNMNSLRSVERALAYEVERQRAVLDRGQPVEQETRHWDERRGITFSSRTKEEAQDYRYFPEPDLVPIAVAPQWVAQVRASLPELPEAKRRRYVATYGLPEYDAELLTSSAAMARFFEETVRLFPHPKAACNWLVGDITAYLNVAGKEIDELPVTPAHLAELLQLVERGAISGRTAKEIVAEMLAQGRRPEVIVGERGLAQISDEEALARIVDEVLAEHTGPVSEYRAGKTQALTFLVGQVMKKTRGRANPEMANRLLKEKLKS</sequence>
<dbReference type="InterPro" id="IPR023168">
    <property type="entry name" value="GatB_Yqey_C_2"/>
</dbReference>
<dbReference type="EC" id="6.3.5.-" evidence="10"/>
<feature type="domain" description="Asn/Gln amidotransferase" evidence="11">
    <location>
        <begin position="346"/>
        <end position="493"/>
    </location>
</feature>
<evidence type="ECO:0000256" key="6">
    <source>
        <dbReference type="ARBA" id="ARBA00022917"/>
    </source>
</evidence>
<evidence type="ECO:0000256" key="4">
    <source>
        <dbReference type="ARBA" id="ARBA00022741"/>
    </source>
</evidence>
<evidence type="ECO:0000313" key="13">
    <source>
        <dbReference type="Proteomes" id="UP000318834"/>
    </source>
</evidence>